<dbReference type="PANTHER" id="PTHR30466:SF1">
    <property type="entry name" value="FMN REDUCTASE (NADH) RUTF"/>
    <property type="match status" value="1"/>
</dbReference>
<gene>
    <name evidence="3" type="ORF">ACFQFQ_17980</name>
</gene>
<accession>A0ABW2B6Z3</accession>
<dbReference type="GO" id="GO:0016491">
    <property type="term" value="F:oxidoreductase activity"/>
    <property type="evidence" value="ECO:0007669"/>
    <property type="project" value="UniProtKB-KW"/>
</dbReference>
<dbReference type="SMART" id="SM00903">
    <property type="entry name" value="Flavin_Reduct"/>
    <property type="match status" value="1"/>
</dbReference>
<dbReference type="SUPFAM" id="SSF50475">
    <property type="entry name" value="FMN-binding split barrel"/>
    <property type="match status" value="1"/>
</dbReference>
<dbReference type="Proteomes" id="UP001596353">
    <property type="component" value="Unassembled WGS sequence"/>
</dbReference>
<keyword evidence="4" id="KW-1185">Reference proteome</keyword>
<dbReference type="InterPro" id="IPR050268">
    <property type="entry name" value="NADH-dep_flavin_reductase"/>
</dbReference>
<comment type="caution">
    <text evidence="3">The sequence shown here is derived from an EMBL/GenBank/DDBJ whole genome shotgun (WGS) entry which is preliminary data.</text>
</comment>
<dbReference type="InterPro" id="IPR012349">
    <property type="entry name" value="Split_barrel_FMN-bd"/>
</dbReference>
<evidence type="ECO:0000313" key="4">
    <source>
        <dbReference type="Proteomes" id="UP001596353"/>
    </source>
</evidence>
<dbReference type="EC" id="1.-.-.-" evidence="3"/>
<protein>
    <submittedName>
        <fullName evidence="3">Flavin reductase family protein</fullName>
        <ecNumber evidence="3">1.-.-.-</ecNumber>
    </submittedName>
</protein>
<reference evidence="4" key="1">
    <citation type="journal article" date="2019" name="Int. J. Syst. Evol. Microbiol.">
        <title>The Global Catalogue of Microorganisms (GCM) 10K type strain sequencing project: providing services to taxonomists for standard genome sequencing and annotation.</title>
        <authorList>
            <consortium name="The Broad Institute Genomics Platform"/>
            <consortium name="The Broad Institute Genome Sequencing Center for Infectious Disease"/>
            <person name="Wu L."/>
            <person name="Ma J."/>
        </authorList>
    </citation>
    <scope>NUCLEOTIDE SEQUENCE [LARGE SCALE GENOMIC DNA]</scope>
    <source>
        <strain evidence="4">CCUG 66188</strain>
    </source>
</reference>
<evidence type="ECO:0000313" key="3">
    <source>
        <dbReference type="EMBL" id="MFC6760947.1"/>
    </source>
</evidence>
<dbReference type="Pfam" id="PF01613">
    <property type="entry name" value="Flavin_Reduct"/>
    <property type="match status" value="1"/>
</dbReference>
<sequence length="157" mass="16345">MRHFASGVCIVACDSPDGPRGMTITAFSSVSMEPPMALVCVNSASSSHDAITGADSFSVNILTHRQEDIAMAFAGVSGLTGSDRFNVGDWSRDAHRPPLLQGALQTIFCTPVIRQTAGSHTVLIGQVEKVCPPTPAAPLVNFDGALRGLAAPRVQAA</sequence>
<evidence type="ECO:0000256" key="1">
    <source>
        <dbReference type="ARBA" id="ARBA00023002"/>
    </source>
</evidence>
<feature type="domain" description="Flavin reductase like" evidence="2">
    <location>
        <begin position="1"/>
        <end position="148"/>
    </location>
</feature>
<dbReference type="EMBL" id="JBHSWG010000001">
    <property type="protein sequence ID" value="MFC6760947.1"/>
    <property type="molecule type" value="Genomic_DNA"/>
</dbReference>
<keyword evidence="1 3" id="KW-0560">Oxidoreductase</keyword>
<dbReference type="InterPro" id="IPR002563">
    <property type="entry name" value="Flavin_Rdtase-like_dom"/>
</dbReference>
<dbReference type="Gene3D" id="2.30.110.10">
    <property type="entry name" value="Electron Transport, Fmn-binding Protein, Chain A"/>
    <property type="match status" value="1"/>
</dbReference>
<organism evidence="3 4">
    <name type="scientific">Sulfitobacter porphyrae</name>
    <dbReference type="NCBI Taxonomy" id="1246864"/>
    <lineage>
        <taxon>Bacteria</taxon>
        <taxon>Pseudomonadati</taxon>
        <taxon>Pseudomonadota</taxon>
        <taxon>Alphaproteobacteria</taxon>
        <taxon>Rhodobacterales</taxon>
        <taxon>Roseobacteraceae</taxon>
        <taxon>Sulfitobacter</taxon>
    </lineage>
</organism>
<name>A0ABW2B6Z3_9RHOB</name>
<evidence type="ECO:0000259" key="2">
    <source>
        <dbReference type="SMART" id="SM00903"/>
    </source>
</evidence>
<dbReference type="PANTHER" id="PTHR30466">
    <property type="entry name" value="FLAVIN REDUCTASE"/>
    <property type="match status" value="1"/>
</dbReference>
<proteinExistence type="predicted"/>